<evidence type="ECO:0000256" key="1">
    <source>
        <dbReference type="SAM" id="MobiDB-lite"/>
    </source>
</evidence>
<accession>C4JXC3</accession>
<feature type="region of interest" description="Disordered" evidence="1">
    <location>
        <begin position="1"/>
        <end position="38"/>
    </location>
</feature>
<dbReference type="InterPro" id="IPR056539">
    <property type="entry name" value="NuiA-like"/>
</dbReference>
<reference evidence="3" key="1">
    <citation type="journal article" date="2009" name="Genome Res.">
        <title>Comparative genomic analyses of the human fungal pathogens Coccidioides and their relatives.</title>
        <authorList>
            <person name="Sharpton T.J."/>
            <person name="Stajich J.E."/>
            <person name="Rounsley S.D."/>
            <person name="Gardner M.J."/>
            <person name="Wortman J.R."/>
            <person name="Jordar V.S."/>
            <person name="Maiti R."/>
            <person name="Kodira C.D."/>
            <person name="Neafsey D.E."/>
            <person name="Zeng Q."/>
            <person name="Hung C.-Y."/>
            <person name="McMahan C."/>
            <person name="Muszewska A."/>
            <person name="Grynberg M."/>
            <person name="Mandel M.A."/>
            <person name="Kellner E.M."/>
            <person name="Barker B.M."/>
            <person name="Galgiani J.N."/>
            <person name="Orbach M.J."/>
            <person name="Kirkland T.N."/>
            <person name="Cole G.T."/>
            <person name="Henn M.R."/>
            <person name="Birren B.W."/>
            <person name="Taylor J.W."/>
        </authorList>
    </citation>
    <scope>NUCLEOTIDE SEQUENCE [LARGE SCALE GENOMIC DNA]</scope>
    <source>
        <strain evidence="3">UAMH 1704</strain>
    </source>
</reference>
<dbReference type="InParanoid" id="C4JXC3"/>
<proteinExistence type="predicted"/>
<dbReference type="Proteomes" id="UP000002058">
    <property type="component" value="Unassembled WGS sequence"/>
</dbReference>
<dbReference type="PANTHER" id="PTHR42093">
    <property type="match status" value="1"/>
</dbReference>
<dbReference type="EMBL" id="CH476618">
    <property type="protein sequence ID" value="EEP81431.1"/>
    <property type="molecule type" value="Genomic_DNA"/>
</dbReference>
<dbReference type="HOGENOM" id="CLU_092474_2_0_1"/>
<organism evidence="2 3">
    <name type="scientific">Uncinocarpus reesii (strain UAMH 1704)</name>
    <dbReference type="NCBI Taxonomy" id="336963"/>
    <lineage>
        <taxon>Eukaryota</taxon>
        <taxon>Fungi</taxon>
        <taxon>Dikarya</taxon>
        <taxon>Ascomycota</taxon>
        <taxon>Pezizomycotina</taxon>
        <taxon>Eurotiomycetes</taxon>
        <taxon>Eurotiomycetidae</taxon>
        <taxon>Onygenales</taxon>
        <taxon>Onygenaceae</taxon>
        <taxon>Uncinocarpus</taxon>
    </lineage>
</organism>
<dbReference type="RefSeq" id="XP_002583329.1">
    <property type="nucleotide sequence ID" value="XM_002583283.1"/>
</dbReference>
<keyword evidence="3" id="KW-1185">Reference proteome</keyword>
<dbReference type="KEGG" id="ure:UREG_06296"/>
<dbReference type="AlphaFoldDB" id="C4JXC3"/>
<dbReference type="GeneID" id="8441649"/>
<protein>
    <submittedName>
        <fullName evidence="2">Uncharacterized protein</fullName>
    </submittedName>
</protein>
<dbReference type="PANTHER" id="PTHR42093:SF1">
    <property type="match status" value="1"/>
</dbReference>
<sequence>MSSDDAYASFLEQANAEPSAQVKQTSKPSPSFHATKTVDENQRIPTVLQDVEQYYISEADETFEPVVLAWDAAGQGRWPDNEQFKSLIFSSSDAPELEISTLSLSDFDPRNQYQTVFHAIRTAVSGSEAKETRDVELQVYRIQHDQTRAEYWVMGLDTSERRLVGMKARAVES</sequence>
<name>C4JXC3_UNCRE</name>
<dbReference type="VEuPathDB" id="FungiDB:UREG_06296"/>
<dbReference type="OMA" id="DVKVYRV"/>
<feature type="compositionally biased region" description="Polar residues" evidence="1">
    <location>
        <begin position="16"/>
        <end position="34"/>
    </location>
</feature>
<dbReference type="eggNOG" id="ENOG502SBFH">
    <property type="taxonomic scope" value="Eukaryota"/>
</dbReference>
<evidence type="ECO:0000313" key="3">
    <source>
        <dbReference type="Proteomes" id="UP000002058"/>
    </source>
</evidence>
<dbReference type="Pfam" id="PF23151">
    <property type="entry name" value="NuiA_2"/>
    <property type="match status" value="1"/>
</dbReference>
<gene>
    <name evidence="2" type="ORF">UREG_06296</name>
</gene>
<evidence type="ECO:0000313" key="2">
    <source>
        <dbReference type="EMBL" id="EEP81431.1"/>
    </source>
</evidence>
<dbReference type="OrthoDB" id="5366485at2759"/>